<keyword evidence="3" id="KW-1185">Reference proteome</keyword>
<dbReference type="Pfam" id="PF13649">
    <property type="entry name" value="Methyltransf_25"/>
    <property type="match status" value="1"/>
</dbReference>
<dbReference type="Gene3D" id="3.40.50.150">
    <property type="entry name" value="Vaccinia Virus protein VP39"/>
    <property type="match status" value="1"/>
</dbReference>
<evidence type="ECO:0000313" key="3">
    <source>
        <dbReference type="Proteomes" id="UP000694523"/>
    </source>
</evidence>
<dbReference type="SUPFAM" id="SSF53335">
    <property type="entry name" value="S-adenosyl-L-methionine-dependent methyltransferases"/>
    <property type="match status" value="1"/>
</dbReference>
<accession>A0A8C6WQ99</accession>
<evidence type="ECO:0000313" key="2">
    <source>
        <dbReference type="Ensembl" id="ENSNMLP00000023656.1"/>
    </source>
</evidence>
<dbReference type="PANTHER" id="PTHR43591">
    <property type="entry name" value="METHYLTRANSFERASE"/>
    <property type="match status" value="1"/>
</dbReference>
<dbReference type="CDD" id="cd02440">
    <property type="entry name" value="AdoMet_MTases"/>
    <property type="match status" value="1"/>
</dbReference>
<sequence length="204" mass="23039">MSSEARTFQEAARIFSTCFEPQYDTWAPNYERDLLTMEYRAHEHAVTVLMQHFTGDPSQTRVLDVACGSGLVAKRMVELGFCQFVGVDASEGMLKEAKLTGLYQAVHHAVLGKQPLSVEKESFDVVTVAGAMNPGFIPVSAVREFYEATRPGGLVCMSRGNYPVQSTSLTTRRWRKRWPRWRPRVCGLDSQPPRSKDIWPTTFM</sequence>
<dbReference type="InterPro" id="IPR041698">
    <property type="entry name" value="Methyltransf_25"/>
</dbReference>
<dbReference type="Ensembl" id="ENSNMLT00000026473.1">
    <property type="protein sequence ID" value="ENSNMLP00000023656.1"/>
    <property type="gene ID" value="ENSNMLG00000015220.1"/>
</dbReference>
<protein>
    <recommendedName>
        <fullName evidence="1">Methyltransferase domain-containing protein</fullName>
    </recommendedName>
</protein>
<reference evidence="2" key="2">
    <citation type="submission" date="2025-09" db="UniProtKB">
        <authorList>
            <consortium name="Ensembl"/>
        </authorList>
    </citation>
    <scope>IDENTIFICATION</scope>
</reference>
<dbReference type="AlphaFoldDB" id="A0A8C6WQ99"/>
<dbReference type="InterPro" id="IPR029063">
    <property type="entry name" value="SAM-dependent_MTases_sf"/>
</dbReference>
<reference evidence="2" key="1">
    <citation type="submission" date="2025-08" db="UniProtKB">
        <authorList>
            <consortium name="Ensembl"/>
        </authorList>
    </citation>
    <scope>IDENTIFICATION</scope>
</reference>
<dbReference type="Proteomes" id="UP000694523">
    <property type="component" value="Unplaced"/>
</dbReference>
<evidence type="ECO:0000259" key="1">
    <source>
        <dbReference type="Pfam" id="PF13649"/>
    </source>
</evidence>
<name>A0A8C6WQ99_9GOBI</name>
<organism evidence="2 3">
    <name type="scientific">Neogobius melanostomus</name>
    <name type="common">round goby</name>
    <dbReference type="NCBI Taxonomy" id="47308"/>
    <lineage>
        <taxon>Eukaryota</taxon>
        <taxon>Metazoa</taxon>
        <taxon>Chordata</taxon>
        <taxon>Craniata</taxon>
        <taxon>Vertebrata</taxon>
        <taxon>Euteleostomi</taxon>
        <taxon>Actinopterygii</taxon>
        <taxon>Neopterygii</taxon>
        <taxon>Teleostei</taxon>
        <taxon>Neoteleostei</taxon>
        <taxon>Acanthomorphata</taxon>
        <taxon>Gobiaria</taxon>
        <taxon>Gobiiformes</taxon>
        <taxon>Gobioidei</taxon>
        <taxon>Gobiidae</taxon>
        <taxon>Benthophilinae</taxon>
        <taxon>Neogobiini</taxon>
        <taxon>Neogobius</taxon>
    </lineage>
</organism>
<feature type="domain" description="Methyltransferase" evidence="1">
    <location>
        <begin position="62"/>
        <end position="153"/>
    </location>
</feature>
<dbReference type="PANTHER" id="PTHR43591:SF101">
    <property type="entry name" value="METHYLTRANSFERASE-LIKE PROTEIN 27"/>
    <property type="match status" value="1"/>
</dbReference>
<proteinExistence type="predicted"/>